<feature type="compositionally biased region" description="Basic and acidic residues" evidence="1">
    <location>
        <begin position="122"/>
        <end position="134"/>
    </location>
</feature>
<feature type="region of interest" description="Disordered" evidence="1">
    <location>
        <begin position="81"/>
        <end position="134"/>
    </location>
</feature>
<proteinExistence type="predicted"/>
<evidence type="ECO:0000256" key="1">
    <source>
        <dbReference type="SAM" id="MobiDB-lite"/>
    </source>
</evidence>
<dbReference type="AlphaFoldDB" id="A0AAD3SLX2"/>
<dbReference type="Proteomes" id="UP001279734">
    <property type="component" value="Unassembled WGS sequence"/>
</dbReference>
<feature type="compositionally biased region" description="Pro residues" evidence="1">
    <location>
        <begin position="37"/>
        <end position="48"/>
    </location>
</feature>
<feature type="compositionally biased region" description="Low complexity" evidence="1">
    <location>
        <begin position="1"/>
        <end position="36"/>
    </location>
</feature>
<name>A0AAD3SLX2_NEPGR</name>
<protein>
    <submittedName>
        <fullName evidence="2">Uncharacterized protein</fullName>
    </submittedName>
</protein>
<reference evidence="2" key="1">
    <citation type="submission" date="2023-05" db="EMBL/GenBank/DDBJ databases">
        <title>Nepenthes gracilis genome sequencing.</title>
        <authorList>
            <person name="Fukushima K."/>
        </authorList>
    </citation>
    <scope>NUCLEOTIDE SEQUENCE</scope>
    <source>
        <strain evidence="2">SING2019-196</strain>
    </source>
</reference>
<evidence type="ECO:0000313" key="3">
    <source>
        <dbReference type="Proteomes" id="UP001279734"/>
    </source>
</evidence>
<accession>A0AAD3SLX2</accession>
<dbReference type="EMBL" id="BSYO01000012">
    <property type="protein sequence ID" value="GMH12947.1"/>
    <property type="molecule type" value="Genomic_DNA"/>
</dbReference>
<feature type="region of interest" description="Disordered" evidence="1">
    <location>
        <begin position="155"/>
        <end position="177"/>
    </location>
</feature>
<keyword evidence="3" id="KW-1185">Reference proteome</keyword>
<gene>
    <name evidence="2" type="ORF">Nepgr_014788</name>
</gene>
<comment type="caution">
    <text evidence="2">The sequence shown here is derived from an EMBL/GenBank/DDBJ whole genome shotgun (WGS) entry which is preliminary data.</text>
</comment>
<feature type="region of interest" description="Disordered" evidence="1">
    <location>
        <begin position="1"/>
        <end position="52"/>
    </location>
</feature>
<evidence type="ECO:0000313" key="2">
    <source>
        <dbReference type="EMBL" id="GMH12947.1"/>
    </source>
</evidence>
<organism evidence="2 3">
    <name type="scientific">Nepenthes gracilis</name>
    <name type="common">Slender pitcher plant</name>
    <dbReference type="NCBI Taxonomy" id="150966"/>
    <lineage>
        <taxon>Eukaryota</taxon>
        <taxon>Viridiplantae</taxon>
        <taxon>Streptophyta</taxon>
        <taxon>Embryophyta</taxon>
        <taxon>Tracheophyta</taxon>
        <taxon>Spermatophyta</taxon>
        <taxon>Magnoliopsida</taxon>
        <taxon>eudicotyledons</taxon>
        <taxon>Gunneridae</taxon>
        <taxon>Pentapetalae</taxon>
        <taxon>Caryophyllales</taxon>
        <taxon>Nepenthaceae</taxon>
        <taxon>Nepenthes</taxon>
    </lineage>
</organism>
<sequence length="177" mass="18411">MVPESLIPDPSLTSSLDSESASPSSSPLAPFVVGFGVPPPHHSPPPPSFSSMGFDSGIGLQVCSPCPQVFVMASLPDEDSSSLVASRLPPASRSNLSQCALDDRSKMVTQPTPSWAAIVSKDTPEEEGKVDKGAQGHAELVSESSMDVVETKPVIQAPSDRGEAPRIESAQVIGHLP</sequence>